<organism evidence="1">
    <name type="scientific">marine sediment metagenome</name>
    <dbReference type="NCBI Taxonomy" id="412755"/>
    <lineage>
        <taxon>unclassified sequences</taxon>
        <taxon>metagenomes</taxon>
        <taxon>ecological metagenomes</taxon>
    </lineage>
</organism>
<protein>
    <submittedName>
        <fullName evidence="1">Uncharacterized protein</fullName>
    </submittedName>
</protein>
<comment type="caution">
    <text evidence="1">The sequence shown here is derived from an EMBL/GenBank/DDBJ whole genome shotgun (WGS) entry which is preliminary data.</text>
</comment>
<reference evidence="1" key="1">
    <citation type="journal article" date="2015" name="Nature">
        <title>Complex archaea that bridge the gap between prokaryotes and eukaryotes.</title>
        <authorList>
            <person name="Spang A."/>
            <person name="Saw J.H."/>
            <person name="Jorgensen S.L."/>
            <person name="Zaremba-Niedzwiedzka K."/>
            <person name="Martijn J."/>
            <person name="Lind A.E."/>
            <person name="van Eijk R."/>
            <person name="Schleper C."/>
            <person name="Guy L."/>
            <person name="Ettema T.J."/>
        </authorList>
    </citation>
    <scope>NUCLEOTIDE SEQUENCE</scope>
</reference>
<name>A0A0F8ZXT3_9ZZZZ</name>
<sequence>MIRKSLIIKVKEVAESTEKVIWYLNEYGQAEEHPFEKFIKGLYLDFDIALPTLAAKDNKRLFLGLAIISSDYELKQGSVPGSYRFYIEGLDCHLDEIKDVAEFEAELFTVLINNYYKANENNEIQKLEKVISKITLEWNWTNFVKQEELISLINNYSLKETCKLAEITEDRIPII</sequence>
<proteinExistence type="predicted"/>
<evidence type="ECO:0000313" key="1">
    <source>
        <dbReference type="EMBL" id="KKK98673.1"/>
    </source>
</evidence>
<accession>A0A0F8ZXT3</accession>
<dbReference type="EMBL" id="LAZR01045523">
    <property type="protein sequence ID" value="KKK98673.1"/>
    <property type="molecule type" value="Genomic_DNA"/>
</dbReference>
<dbReference type="AlphaFoldDB" id="A0A0F8ZXT3"/>
<gene>
    <name evidence="1" type="ORF">LCGC14_2640410</name>
</gene>
<feature type="non-terminal residue" evidence="1">
    <location>
        <position position="175"/>
    </location>
</feature>